<dbReference type="SUPFAM" id="SSF118215">
    <property type="entry name" value="Proton glutamate symport protein"/>
    <property type="match status" value="1"/>
</dbReference>
<feature type="transmembrane region" description="Helical" evidence="7">
    <location>
        <begin position="41"/>
        <end position="65"/>
    </location>
</feature>
<dbReference type="PRINTS" id="PR00173">
    <property type="entry name" value="EDTRNSPORT"/>
</dbReference>
<keyword evidence="5 7" id="KW-1133">Transmembrane helix</keyword>
<evidence type="ECO:0000256" key="1">
    <source>
        <dbReference type="ARBA" id="ARBA00004651"/>
    </source>
</evidence>
<evidence type="ECO:0000313" key="8">
    <source>
        <dbReference type="EMBL" id="VYU47007.1"/>
    </source>
</evidence>
<protein>
    <submittedName>
        <fullName evidence="8">C4-dicarboxylate transport protein</fullName>
    </submittedName>
</protein>
<comment type="subcellular location">
    <subcellularLocation>
        <location evidence="1">Cell membrane</location>
        <topology evidence="1">Multi-pass membrane protein</topology>
    </subcellularLocation>
</comment>
<dbReference type="Gene3D" id="1.10.3860.10">
    <property type="entry name" value="Sodium:dicarboxylate symporter"/>
    <property type="match status" value="1"/>
</dbReference>
<keyword evidence="4 7" id="KW-0812">Transmembrane</keyword>
<keyword evidence="3" id="KW-1003">Cell membrane</keyword>
<feature type="transmembrane region" description="Helical" evidence="7">
    <location>
        <begin position="215"/>
        <end position="240"/>
    </location>
</feature>
<accession>A0A6N3F4C8</accession>
<dbReference type="Pfam" id="PF00375">
    <property type="entry name" value="SDF"/>
    <property type="match status" value="1"/>
</dbReference>
<feature type="transmembrane region" description="Helical" evidence="7">
    <location>
        <begin position="12"/>
        <end position="29"/>
    </location>
</feature>
<feature type="transmembrane region" description="Helical" evidence="7">
    <location>
        <begin position="77"/>
        <end position="99"/>
    </location>
</feature>
<evidence type="ECO:0000256" key="5">
    <source>
        <dbReference type="ARBA" id="ARBA00022989"/>
    </source>
</evidence>
<evidence type="ECO:0000256" key="3">
    <source>
        <dbReference type="ARBA" id="ARBA00022475"/>
    </source>
</evidence>
<gene>
    <name evidence="8" type="primary">dctA</name>
    <name evidence="8" type="ORF">ECLFYP2_00223</name>
</gene>
<dbReference type="RefSeq" id="WP_421758337.1">
    <property type="nucleotide sequence ID" value="NZ_CACRTX010000016.1"/>
</dbReference>
<evidence type="ECO:0000256" key="2">
    <source>
        <dbReference type="ARBA" id="ARBA00022448"/>
    </source>
</evidence>
<keyword evidence="2" id="KW-0813">Transport</keyword>
<evidence type="ECO:0000256" key="4">
    <source>
        <dbReference type="ARBA" id="ARBA00022692"/>
    </source>
</evidence>
<reference evidence="8" key="1">
    <citation type="submission" date="2019-11" db="EMBL/GenBank/DDBJ databases">
        <authorList>
            <person name="Feng L."/>
        </authorList>
    </citation>
    <scope>NUCLEOTIDE SEQUENCE</scope>
    <source>
        <strain evidence="8">ECasseliflavusLFYP2</strain>
    </source>
</reference>
<dbReference type="AlphaFoldDB" id="A0A6N3F4C8"/>
<feature type="transmembrane region" description="Helical" evidence="7">
    <location>
        <begin position="180"/>
        <end position="203"/>
    </location>
</feature>
<evidence type="ECO:0000256" key="7">
    <source>
        <dbReference type="SAM" id="Phobius"/>
    </source>
</evidence>
<dbReference type="EMBL" id="CACRTX010000016">
    <property type="protein sequence ID" value="VYU47007.1"/>
    <property type="molecule type" value="Genomic_DNA"/>
</dbReference>
<feature type="transmembrane region" description="Helical" evidence="7">
    <location>
        <begin position="143"/>
        <end position="160"/>
    </location>
</feature>
<organism evidence="8">
    <name type="scientific">Enterococcus casseliflavus</name>
    <name type="common">Enterococcus flavescens</name>
    <dbReference type="NCBI Taxonomy" id="37734"/>
    <lineage>
        <taxon>Bacteria</taxon>
        <taxon>Bacillati</taxon>
        <taxon>Bacillota</taxon>
        <taxon>Bacilli</taxon>
        <taxon>Lactobacillales</taxon>
        <taxon>Enterococcaceae</taxon>
        <taxon>Enterococcus</taxon>
    </lineage>
</organism>
<evidence type="ECO:0000256" key="6">
    <source>
        <dbReference type="ARBA" id="ARBA00023136"/>
    </source>
</evidence>
<proteinExistence type="predicted"/>
<dbReference type="PANTHER" id="PTHR42865">
    <property type="entry name" value="PROTON/GLUTAMATE-ASPARTATE SYMPORTER"/>
    <property type="match status" value="1"/>
</dbReference>
<feature type="transmembrane region" description="Helical" evidence="7">
    <location>
        <begin position="328"/>
        <end position="357"/>
    </location>
</feature>
<feature type="transmembrane region" description="Helical" evidence="7">
    <location>
        <begin position="292"/>
        <end position="316"/>
    </location>
</feature>
<dbReference type="GO" id="GO:0015293">
    <property type="term" value="F:symporter activity"/>
    <property type="evidence" value="ECO:0007669"/>
    <property type="project" value="UniProtKB-KW"/>
</dbReference>
<dbReference type="GO" id="GO:0005886">
    <property type="term" value="C:plasma membrane"/>
    <property type="evidence" value="ECO:0007669"/>
    <property type="project" value="UniProtKB-SubCell"/>
</dbReference>
<dbReference type="InterPro" id="IPR001991">
    <property type="entry name" value="Na-dicarboxylate_symporter"/>
</dbReference>
<dbReference type="InterPro" id="IPR036458">
    <property type="entry name" value="Na:dicarbo_symporter_sf"/>
</dbReference>
<name>A0A6N3F4C8_ENTCA</name>
<sequence length="422" mass="45613">MKKRSLKISLTNQIMIATVLGIFWGVSFPGLGDQMQLVGDFFLRLIQMSVVVLVMGSVIEAVGGLDPKELGGIGGKVFLWFTGSTLVAAIFGLLFALILKPGAGLDQSLLQSTETALSTSSMEEVILNFVPLNIIQAMVEQNMIQVIIFSLFFGLALSMIKHEKKNQLFLDMISSFNNILIKMVSMIMKLAPIGIFGLVASLVEDTGIRVLGMLASFLLTLAAASLLFLFLWFLLTSLYCKVSLFRLIKNMWRLSVVSFTTTSSAVSLPFQIEDGKERFGISDRINKLVMPLGMTLNSNGLSLFLALAIVTVAQAYQIQLSWGDLLQVVLLSSLACLGTIVVPGGGLVTLATVLPMLGLPNESIALLAGIDWFSGMFRTLLNVDPDVTVALIVAHDEGELDHAVFNGEKASVKLAEKITDGV</sequence>
<dbReference type="PANTHER" id="PTHR42865:SF7">
    <property type="entry name" value="PROTON_GLUTAMATE-ASPARTATE SYMPORTER"/>
    <property type="match status" value="1"/>
</dbReference>
<keyword evidence="6 7" id="KW-0472">Membrane</keyword>